<dbReference type="GO" id="GO:0005615">
    <property type="term" value="C:extracellular space"/>
    <property type="evidence" value="ECO:0007669"/>
    <property type="project" value="TreeGrafter"/>
</dbReference>
<feature type="region of interest" description="Disordered" evidence="3">
    <location>
        <begin position="1"/>
        <end position="30"/>
    </location>
</feature>
<sequence length="636" mass="73677">MVKKRKRKESLSNNDESNKRNTEVTDGGQILEISSELDNTTSNANMMEVDDSVNNSEIINSDSESLEKTANTAQQCLEEKVLKGKLKFEEFDNLERIILNKQTIKEIEEVEFIGLPNIELIGFNLNYIDGKEIKGVNTIKLTNLPDLKIFLANHCKIKKIEIDSCPELFDFRVGNNLLTESDFLDKLNLKKLNILSIHSNHLGEREKLTLTRFEKFKNLKSLFIDNVSKKEVEGKSLYNRFYGSLEPLKNLTKLEELNINNTDIDIFSGLGEPKENENKKRGEIEELDISGEELEGKLDLEEFNKLKYLICRNNKLTKIDLKDCPKLVGIDCEKNELNELIFSNNQNEKLNLKEFRGSDNKFSKLKAITDYISSETLTYLNINDNNISNAEISEFNQFSNLENLYIGNTEERVNNHMSNHLFTGYLGDLSGLKKLLEIDIRYNGIEVKDDFLTYLKNDRKLLGKLEKIYWVGERSEYKQYYEDNFYDVKALRQKKSSRTIIRSIVKSPLLSEDKNYKVNRIKDDYNMKKEYYKNSKLIYPSESETGEIYKMKDQVPQLENNSLGSGMKKNIRVKRRIECADDAKHYAILSYSWGESAEERLSPGGVKSLDKAIQTLKILNKHHISRMTKGNEIEYL</sequence>
<name>A0A9W4X597_9GLOM</name>
<dbReference type="Proteomes" id="UP001153678">
    <property type="component" value="Unassembled WGS sequence"/>
</dbReference>
<gene>
    <name evidence="4" type="ORF">FWILDA_LOCUS13132</name>
</gene>
<protein>
    <submittedName>
        <fullName evidence="4">3123_t:CDS:1</fullName>
    </submittedName>
</protein>
<dbReference type="InterPro" id="IPR050333">
    <property type="entry name" value="SLRP"/>
</dbReference>
<evidence type="ECO:0000256" key="2">
    <source>
        <dbReference type="ARBA" id="ARBA00022737"/>
    </source>
</evidence>
<dbReference type="OrthoDB" id="2404189at2759"/>
<dbReference type="PANTHER" id="PTHR45712">
    <property type="entry name" value="AGAP008170-PA"/>
    <property type="match status" value="1"/>
</dbReference>
<dbReference type="PANTHER" id="PTHR45712:SF22">
    <property type="entry name" value="INSULIN-LIKE GROWTH FACTOR-BINDING PROTEIN COMPLEX ACID LABILE SUBUNIT"/>
    <property type="match status" value="1"/>
</dbReference>
<keyword evidence="5" id="KW-1185">Reference proteome</keyword>
<evidence type="ECO:0000313" key="4">
    <source>
        <dbReference type="EMBL" id="CAI2187541.1"/>
    </source>
</evidence>
<dbReference type="EMBL" id="CAMKVN010004687">
    <property type="protein sequence ID" value="CAI2187541.1"/>
    <property type="molecule type" value="Genomic_DNA"/>
</dbReference>
<evidence type="ECO:0000313" key="5">
    <source>
        <dbReference type="Proteomes" id="UP001153678"/>
    </source>
</evidence>
<dbReference type="SUPFAM" id="SSF52058">
    <property type="entry name" value="L domain-like"/>
    <property type="match status" value="1"/>
</dbReference>
<reference evidence="4" key="1">
    <citation type="submission" date="2022-08" db="EMBL/GenBank/DDBJ databases">
        <authorList>
            <person name="Kallberg Y."/>
            <person name="Tangrot J."/>
            <person name="Rosling A."/>
        </authorList>
    </citation>
    <scope>NUCLEOTIDE SEQUENCE</scope>
    <source>
        <strain evidence="4">Wild A</strain>
    </source>
</reference>
<dbReference type="InterPro" id="IPR032675">
    <property type="entry name" value="LRR_dom_sf"/>
</dbReference>
<proteinExistence type="predicted"/>
<dbReference type="Gene3D" id="3.80.10.10">
    <property type="entry name" value="Ribonuclease Inhibitor"/>
    <property type="match status" value="1"/>
</dbReference>
<accession>A0A9W4X597</accession>
<keyword evidence="1" id="KW-0433">Leucine-rich repeat</keyword>
<dbReference type="AlphaFoldDB" id="A0A9W4X597"/>
<evidence type="ECO:0000256" key="1">
    <source>
        <dbReference type="ARBA" id="ARBA00022614"/>
    </source>
</evidence>
<keyword evidence="2" id="KW-0677">Repeat</keyword>
<comment type="caution">
    <text evidence="4">The sequence shown here is derived from an EMBL/GenBank/DDBJ whole genome shotgun (WGS) entry which is preliminary data.</text>
</comment>
<organism evidence="4 5">
    <name type="scientific">Funneliformis geosporum</name>
    <dbReference type="NCBI Taxonomy" id="1117311"/>
    <lineage>
        <taxon>Eukaryota</taxon>
        <taxon>Fungi</taxon>
        <taxon>Fungi incertae sedis</taxon>
        <taxon>Mucoromycota</taxon>
        <taxon>Glomeromycotina</taxon>
        <taxon>Glomeromycetes</taxon>
        <taxon>Glomerales</taxon>
        <taxon>Glomeraceae</taxon>
        <taxon>Funneliformis</taxon>
    </lineage>
</organism>
<evidence type="ECO:0000256" key="3">
    <source>
        <dbReference type="SAM" id="MobiDB-lite"/>
    </source>
</evidence>